<evidence type="ECO:0000313" key="8">
    <source>
        <dbReference type="EMBL" id="SUU33965.1"/>
    </source>
</evidence>
<dbReference type="InterPro" id="IPR003474">
    <property type="entry name" value="Glcn_transporter"/>
</dbReference>
<proteinExistence type="predicted"/>
<dbReference type="PANTHER" id="PTHR30354">
    <property type="entry name" value="GNT FAMILY GLUCONATE TRANSPORTER"/>
    <property type="match status" value="1"/>
</dbReference>
<feature type="transmembrane region" description="Helical" evidence="6">
    <location>
        <begin position="135"/>
        <end position="154"/>
    </location>
</feature>
<evidence type="ECO:0000256" key="4">
    <source>
        <dbReference type="ARBA" id="ARBA00022989"/>
    </source>
</evidence>
<evidence type="ECO:0000313" key="9">
    <source>
        <dbReference type="Proteomes" id="UP000254507"/>
    </source>
</evidence>
<evidence type="ECO:0000259" key="7">
    <source>
        <dbReference type="Pfam" id="PF03600"/>
    </source>
</evidence>
<dbReference type="GO" id="GO:0005886">
    <property type="term" value="C:plasma membrane"/>
    <property type="evidence" value="ECO:0007669"/>
    <property type="project" value="TreeGrafter"/>
</dbReference>
<accession>A0A380V7B8</accession>
<protein>
    <submittedName>
        <fullName evidence="8">Citrate transporter</fullName>
    </submittedName>
</protein>
<evidence type="ECO:0000256" key="3">
    <source>
        <dbReference type="ARBA" id="ARBA00022692"/>
    </source>
</evidence>
<feature type="transmembrane region" description="Helical" evidence="6">
    <location>
        <begin position="57"/>
        <end position="75"/>
    </location>
</feature>
<gene>
    <name evidence="8" type="primary">citM</name>
    <name evidence="8" type="ORF">NCTC10851_00086</name>
</gene>
<organism evidence="8 9">
    <name type="scientific">Actinobacillus seminis</name>
    <dbReference type="NCBI Taxonomy" id="722"/>
    <lineage>
        <taxon>Bacteria</taxon>
        <taxon>Pseudomonadati</taxon>
        <taxon>Pseudomonadota</taxon>
        <taxon>Gammaproteobacteria</taxon>
        <taxon>Pasteurellales</taxon>
        <taxon>Pasteurellaceae</taxon>
        <taxon>Actinobacillus</taxon>
    </lineage>
</organism>
<dbReference type="AlphaFoldDB" id="A0A380V7B8"/>
<feature type="transmembrane region" description="Helical" evidence="6">
    <location>
        <begin position="95"/>
        <end position="123"/>
    </location>
</feature>
<evidence type="ECO:0000256" key="5">
    <source>
        <dbReference type="ARBA" id="ARBA00023136"/>
    </source>
</evidence>
<keyword evidence="2" id="KW-0813">Transport</keyword>
<feature type="transmembrane region" description="Helical" evidence="6">
    <location>
        <begin position="29"/>
        <end position="50"/>
    </location>
</feature>
<name>A0A380V7B8_9PAST</name>
<keyword evidence="5 6" id="KW-0472">Membrane</keyword>
<evidence type="ECO:0000256" key="2">
    <source>
        <dbReference type="ARBA" id="ARBA00022448"/>
    </source>
</evidence>
<sequence>MITFIGLCIIFAIVTLLLTEKTSPIIALILIPFIGALLAGFSLDEIGKFYQSGTRSVMQIAIMFIFAILFFGIMNDVGLFNPLIRKLVELTRGNVIAVTVGTVIISTIAQLDGAGASTFLLVVPPLLPLYKQLRMNPYLLFLLLAASAGVVNMLPWGGPTGRVATVLGKDVAELYPPP</sequence>
<dbReference type="EMBL" id="UFSB01000001">
    <property type="protein sequence ID" value="SUU33965.1"/>
    <property type="molecule type" value="Genomic_DNA"/>
</dbReference>
<dbReference type="GO" id="GO:0015128">
    <property type="term" value="F:gluconate transmembrane transporter activity"/>
    <property type="evidence" value="ECO:0007669"/>
    <property type="project" value="InterPro"/>
</dbReference>
<dbReference type="Pfam" id="PF03600">
    <property type="entry name" value="CitMHS"/>
    <property type="match status" value="1"/>
</dbReference>
<evidence type="ECO:0000256" key="6">
    <source>
        <dbReference type="SAM" id="Phobius"/>
    </source>
</evidence>
<reference evidence="8 9" key="1">
    <citation type="submission" date="2018-06" db="EMBL/GenBank/DDBJ databases">
        <authorList>
            <consortium name="Pathogen Informatics"/>
            <person name="Doyle S."/>
        </authorList>
    </citation>
    <scope>NUCLEOTIDE SEQUENCE [LARGE SCALE GENOMIC DNA]</scope>
    <source>
        <strain evidence="8 9">NCTC10851</strain>
    </source>
</reference>
<dbReference type="PANTHER" id="PTHR30354:SF26">
    <property type="entry name" value="TRANSPORTER, PUTATIVE-RELATED"/>
    <property type="match status" value="1"/>
</dbReference>
<keyword evidence="4 6" id="KW-1133">Transmembrane helix</keyword>
<comment type="subcellular location">
    <subcellularLocation>
        <location evidence="1">Membrane</location>
        <topology evidence="1">Multi-pass membrane protein</topology>
    </subcellularLocation>
</comment>
<keyword evidence="3 6" id="KW-0812">Transmembrane</keyword>
<dbReference type="Proteomes" id="UP000254507">
    <property type="component" value="Unassembled WGS sequence"/>
</dbReference>
<feature type="domain" description="Citrate transporter-like" evidence="7">
    <location>
        <begin position="16"/>
        <end position="160"/>
    </location>
</feature>
<dbReference type="InterPro" id="IPR004680">
    <property type="entry name" value="Cit_transptr-like_dom"/>
</dbReference>
<evidence type="ECO:0000256" key="1">
    <source>
        <dbReference type="ARBA" id="ARBA00004141"/>
    </source>
</evidence>